<comment type="caution">
    <text evidence="1">The sequence shown here is derived from an EMBL/GenBank/DDBJ whole genome shotgun (WGS) entry which is preliminary data.</text>
</comment>
<gene>
    <name evidence="1" type="ORF">VNO78_31612</name>
</gene>
<sequence>MCCFRCISVKLALTLHHKTQKQAWVGYCLDLEAFIANINGQKGVGSVASINYEGHYHHHHHGPRRSHSLACAEFVRVINSVPLKHRSLFDLARENSSCLD</sequence>
<dbReference type="AlphaFoldDB" id="A0AAN9RZ64"/>
<evidence type="ECO:0000313" key="1">
    <source>
        <dbReference type="EMBL" id="KAK7385760.1"/>
    </source>
</evidence>
<protein>
    <submittedName>
        <fullName evidence="1">Uncharacterized protein</fullName>
    </submittedName>
</protein>
<keyword evidence="2" id="KW-1185">Reference proteome</keyword>
<reference evidence="1 2" key="1">
    <citation type="submission" date="2024-01" db="EMBL/GenBank/DDBJ databases">
        <title>The genomes of 5 underutilized Papilionoideae crops provide insights into root nodulation and disease resistanc.</title>
        <authorList>
            <person name="Jiang F."/>
        </authorList>
    </citation>
    <scope>NUCLEOTIDE SEQUENCE [LARGE SCALE GENOMIC DNA]</scope>
    <source>
        <strain evidence="1">DUOXIRENSHENG_FW03</strain>
        <tissue evidence="1">Leaves</tissue>
    </source>
</reference>
<accession>A0AAN9RZ64</accession>
<evidence type="ECO:0000313" key="2">
    <source>
        <dbReference type="Proteomes" id="UP001386955"/>
    </source>
</evidence>
<name>A0AAN9RZ64_PSOTE</name>
<organism evidence="1 2">
    <name type="scientific">Psophocarpus tetragonolobus</name>
    <name type="common">Winged bean</name>
    <name type="synonym">Dolichos tetragonolobus</name>
    <dbReference type="NCBI Taxonomy" id="3891"/>
    <lineage>
        <taxon>Eukaryota</taxon>
        <taxon>Viridiplantae</taxon>
        <taxon>Streptophyta</taxon>
        <taxon>Embryophyta</taxon>
        <taxon>Tracheophyta</taxon>
        <taxon>Spermatophyta</taxon>
        <taxon>Magnoliopsida</taxon>
        <taxon>eudicotyledons</taxon>
        <taxon>Gunneridae</taxon>
        <taxon>Pentapetalae</taxon>
        <taxon>rosids</taxon>
        <taxon>fabids</taxon>
        <taxon>Fabales</taxon>
        <taxon>Fabaceae</taxon>
        <taxon>Papilionoideae</taxon>
        <taxon>50 kb inversion clade</taxon>
        <taxon>NPAAA clade</taxon>
        <taxon>indigoferoid/millettioid clade</taxon>
        <taxon>Phaseoleae</taxon>
        <taxon>Psophocarpus</taxon>
    </lineage>
</organism>
<proteinExistence type="predicted"/>
<dbReference type="Proteomes" id="UP001386955">
    <property type="component" value="Unassembled WGS sequence"/>
</dbReference>
<dbReference type="EMBL" id="JAYMYS010000008">
    <property type="protein sequence ID" value="KAK7385760.1"/>
    <property type="molecule type" value="Genomic_DNA"/>
</dbReference>